<keyword evidence="2" id="KW-1185">Reference proteome</keyword>
<proteinExistence type="predicted"/>
<name>A0AAE1BDK2_9GAST</name>
<accession>A0AAE1BDK2</accession>
<organism evidence="1 2">
    <name type="scientific">Elysia crispata</name>
    <name type="common">lettuce slug</name>
    <dbReference type="NCBI Taxonomy" id="231223"/>
    <lineage>
        <taxon>Eukaryota</taxon>
        <taxon>Metazoa</taxon>
        <taxon>Spiralia</taxon>
        <taxon>Lophotrochozoa</taxon>
        <taxon>Mollusca</taxon>
        <taxon>Gastropoda</taxon>
        <taxon>Heterobranchia</taxon>
        <taxon>Euthyneura</taxon>
        <taxon>Panpulmonata</taxon>
        <taxon>Sacoglossa</taxon>
        <taxon>Placobranchoidea</taxon>
        <taxon>Plakobranchidae</taxon>
        <taxon>Elysia</taxon>
    </lineage>
</organism>
<dbReference type="Proteomes" id="UP001283361">
    <property type="component" value="Unassembled WGS sequence"/>
</dbReference>
<dbReference type="AlphaFoldDB" id="A0AAE1BDK2"/>
<evidence type="ECO:0000313" key="2">
    <source>
        <dbReference type="Proteomes" id="UP001283361"/>
    </source>
</evidence>
<dbReference type="EMBL" id="JAWDGP010000027">
    <property type="protein sequence ID" value="KAK3804324.1"/>
    <property type="molecule type" value="Genomic_DNA"/>
</dbReference>
<evidence type="ECO:0000313" key="1">
    <source>
        <dbReference type="EMBL" id="KAK3804324.1"/>
    </source>
</evidence>
<reference evidence="1" key="1">
    <citation type="journal article" date="2023" name="G3 (Bethesda)">
        <title>A reference genome for the long-term kleptoplast-retaining sea slug Elysia crispata morphotype clarki.</title>
        <authorList>
            <person name="Eastman K.E."/>
            <person name="Pendleton A.L."/>
            <person name="Shaikh M.A."/>
            <person name="Suttiyut T."/>
            <person name="Ogas R."/>
            <person name="Tomko P."/>
            <person name="Gavelis G."/>
            <person name="Widhalm J.R."/>
            <person name="Wisecaver J.H."/>
        </authorList>
    </citation>
    <scope>NUCLEOTIDE SEQUENCE</scope>
    <source>
        <strain evidence="1">ECLA1</strain>
    </source>
</reference>
<gene>
    <name evidence="1" type="ORF">RRG08_039245</name>
</gene>
<protein>
    <submittedName>
        <fullName evidence="1">Uncharacterized protein</fullName>
    </submittedName>
</protein>
<comment type="caution">
    <text evidence="1">The sequence shown here is derived from an EMBL/GenBank/DDBJ whole genome shotgun (WGS) entry which is preliminary data.</text>
</comment>
<sequence length="124" mass="13748">MRQVEKRRGVWKDRRGVLYQCGDIHQQPLICLVHASDLLRSNRGCPHKCLLSLPYNTSRSSKHQASDATAVFAVTGRASANQRPQLGREGAVVCLEDTPPTVTSAATLCRALPACGRQYWLFDL</sequence>